<reference evidence="2 3" key="1">
    <citation type="journal article" date="2012" name="New Phytol.">
        <title>Insight into trade-off between wood decay and parasitism from the genome of a fungal forest pathogen.</title>
        <authorList>
            <person name="Olson A."/>
            <person name="Aerts A."/>
            <person name="Asiegbu F."/>
            <person name="Belbahri L."/>
            <person name="Bouzid O."/>
            <person name="Broberg A."/>
            <person name="Canback B."/>
            <person name="Coutinho P.M."/>
            <person name="Cullen D."/>
            <person name="Dalman K."/>
            <person name="Deflorio G."/>
            <person name="van Diepen L.T."/>
            <person name="Dunand C."/>
            <person name="Duplessis S."/>
            <person name="Durling M."/>
            <person name="Gonthier P."/>
            <person name="Grimwood J."/>
            <person name="Fossdal C.G."/>
            <person name="Hansson D."/>
            <person name="Henrissat B."/>
            <person name="Hietala A."/>
            <person name="Himmelstrand K."/>
            <person name="Hoffmeister D."/>
            <person name="Hogberg N."/>
            <person name="James T.Y."/>
            <person name="Karlsson M."/>
            <person name="Kohler A."/>
            <person name="Kues U."/>
            <person name="Lee Y.H."/>
            <person name="Lin Y.C."/>
            <person name="Lind M."/>
            <person name="Lindquist E."/>
            <person name="Lombard V."/>
            <person name="Lucas S."/>
            <person name="Lunden K."/>
            <person name="Morin E."/>
            <person name="Murat C."/>
            <person name="Park J."/>
            <person name="Raffaello T."/>
            <person name="Rouze P."/>
            <person name="Salamov A."/>
            <person name="Schmutz J."/>
            <person name="Solheim H."/>
            <person name="Stahlberg J."/>
            <person name="Velez H."/>
            <person name="de Vries R.P."/>
            <person name="Wiebenga A."/>
            <person name="Woodward S."/>
            <person name="Yakovlev I."/>
            <person name="Garbelotto M."/>
            <person name="Martin F."/>
            <person name="Grigoriev I.V."/>
            <person name="Stenlid J."/>
        </authorList>
    </citation>
    <scope>NUCLEOTIDE SEQUENCE [LARGE SCALE GENOMIC DNA]</scope>
    <source>
        <strain evidence="2 3">TC 32-1</strain>
    </source>
</reference>
<feature type="region of interest" description="Disordered" evidence="1">
    <location>
        <begin position="219"/>
        <end position="328"/>
    </location>
</feature>
<gene>
    <name evidence="2" type="ORF">HETIRDRAFT_449234</name>
</gene>
<feature type="compositionally biased region" description="Basic and acidic residues" evidence="1">
    <location>
        <begin position="22"/>
        <end position="41"/>
    </location>
</feature>
<evidence type="ECO:0000313" key="3">
    <source>
        <dbReference type="Proteomes" id="UP000030671"/>
    </source>
</evidence>
<name>W4KCQ0_HETIT</name>
<dbReference type="AlphaFoldDB" id="W4KCQ0"/>
<accession>W4KCQ0</accession>
<dbReference type="GeneID" id="20675924"/>
<dbReference type="RefSeq" id="XP_009543304.1">
    <property type="nucleotide sequence ID" value="XM_009545009.1"/>
</dbReference>
<dbReference type="InParanoid" id="W4KCQ0"/>
<dbReference type="EMBL" id="KI925456">
    <property type="protein sequence ID" value="ETW83519.1"/>
    <property type="molecule type" value="Genomic_DNA"/>
</dbReference>
<dbReference type="HOGENOM" id="CLU_605590_0_0_1"/>
<protein>
    <submittedName>
        <fullName evidence="2">Uncharacterized protein</fullName>
    </submittedName>
</protein>
<feature type="region of interest" description="Disordered" evidence="1">
    <location>
        <begin position="1"/>
        <end position="50"/>
    </location>
</feature>
<keyword evidence="3" id="KW-1185">Reference proteome</keyword>
<proteinExistence type="predicted"/>
<evidence type="ECO:0000256" key="1">
    <source>
        <dbReference type="SAM" id="MobiDB-lite"/>
    </source>
</evidence>
<organism evidence="2 3">
    <name type="scientific">Heterobasidion irregulare (strain TC 32-1)</name>
    <dbReference type="NCBI Taxonomy" id="747525"/>
    <lineage>
        <taxon>Eukaryota</taxon>
        <taxon>Fungi</taxon>
        <taxon>Dikarya</taxon>
        <taxon>Basidiomycota</taxon>
        <taxon>Agaricomycotina</taxon>
        <taxon>Agaricomycetes</taxon>
        <taxon>Russulales</taxon>
        <taxon>Bondarzewiaceae</taxon>
        <taxon>Heterobasidion</taxon>
        <taxon>Heterobasidion annosum species complex</taxon>
    </lineage>
</organism>
<dbReference type="KEGG" id="hir:HETIRDRAFT_449234"/>
<evidence type="ECO:0000313" key="2">
    <source>
        <dbReference type="EMBL" id="ETW83519.1"/>
    </source>
</evidence>
<dbReference type="Proteomes" id="UP000030671">
    <property type="component" value="Unassembled WGS sequence"/>
</dbReference>
<sequence length="452" mass="49659">MTRALCPSHDSRRLPLMIRASTDSRPHTPADDTRPLSHAHDSVSAGPQELSARCAPTLVDDSAHPHDVRASPPPPYIIPPRQLPPSLVCRPPPRSLVREYLVCARLARARTTRLRVLYLAPASLLVWSLRRPSPASLDHESLMPARVALPQTTRARVCIPHLASCLIVRLIVRVWSLCRPLLEPDSSTPDPWCLLESRCLRLPLTTRGRCIARLAAAPSDDPRSSRLASAPPKSRPLPLTTRPAPDVRLPLTTHLAAASPDSRALPQTTRASTDSRPHTPTDDTLPLSLARLAPSIPRPRFRSTGGLCPPNVRPLPQTTRASTDSRPHISHAHGACLLASSSLPRLPVHPIVRALSFRQTPSRFRDSPVILHVSRDPSTVRLVLSPSSPIRDSLVTALFVPAQRMRARVHVQPPSSLLAGLLVRNWSMHRPPRSLVPEFHVPARLAPAQHVR</sequence>